<comment type="function">
    <text evidence="9">Involved in the cellular defense against the biological effects of O6-methylguanine (O6-MeG) and O4-methylthymine (O4-MeT) in DNA. Repairs the methylated nucleobase in DNA by stoichiometrically transferring the methyl group to a cysteine residue in the enzyme. This is a suicide reaction: the enzyme is irreversibly inactivated.</text>
</comment>
<comment type="catalytic activity">
    <reaction evidence="8 9">
        <text>a 6-O-methyl-2'-deoxyguanosine in DNA + L-cysteinyl-[protein] = S-methyl-L-cysteinyl-[protein] + a 2'-deoxyguanosine in DNA</text>
        <dbReference type="Rhea" id="RHEA:24000"/>
        <dbReference type="Rhea" id="RHEA-COMP:10131"/>
        <dbReference type="Rhea" id="RHEA-COMP:10132"/>
        <dbReference type="Rhea" id="RHEA-COMP:11367"/>
        <dbReference type="Rhea" id="RHEA-COMP:11368"/>
        <dbReference type="ChEBI" id="CHEBI:29950"/>
        <dbReference type="ChEBI" id="CHEBI:82612"/>
        <dbReference type="ChEBI" id="CHEBI:85445"/>
        <dbReference type="ChEBI" id="CHEBI:85448"/>
        <dbReference type="EC" id="2.1.1.63"/>
    </reaction>
</comment>
<dbReference type="SUPFAM" id="SSF53155">
    <property type="entry name" value="Methylated DNA-protein cysteine methyltransferase domain"/>
    <property type="match status" value="1"/>
</dbReference>
<feature type="active site" description="Nucleophile; methyl group acceptor" evidence="9">
    <location>
        <position position="141"/>
    </location>
</feature>
<dbReference type="EC" id="2.1.1.63" evidence="9"/>
<dbReference type="NCBIfam" id="TIGR00589">
    <property type="entry name" value="ogt"/>
    <property type="match status" value="1"/>
</dbReference>
<keyword evidence="6 9" id="KW-0227">DNA damage</keyword>
<dbReference type="AlphaFoldDB" id="A0A4Z0V7U9"/>
<organism evidence="11 12">
    <name type="scientific">Duncaniella freteri</name>
    <dbReference type="NCBI Taxonomy" id="2530391"/>
    <lineage>
        <taxon>Bacteria</taxon>
        <taxon>Pseudomonadati</taxon>
        <taxon>Bacteroidota</taxon>
        <taxon>Bacteroidia</taxon>
        <taxon>Bacteroidales</taxon>
        <taxon>Muribaculaceae</taxon>
        <taxon>Duncaniella</taxon>
    </lineage>
</organism>
<dbReference type="GO" id="GO:0005737">
    <property type="term" value="C:cytoplasm"/>
    <property type="evidence" value="ECO:0007669"/>
    <property type="project" value="UniProtKB-SubCell"/>
</dbReference>
<evidence type="ECO:0000256" key="8">
    <source>
        <dbReference type="ARBA" id="ARBA00049348"/>
    </source>
</evidence>
<dbReference type="GO" id="GO:0006307">
    <property type="term" value="P:DNA alkylation repair"/>
    <property type="evidence" value="ECO:0007669"/>
    <property type="project" value="UniProtKB-UniRule"/>
</dbReference>
<evidence type="ECO:0000256" key="1">
    <source>
        <dbReference type="ARBA" id="ARBA00001286"/>
    </source>
</evidence>
<evidence type="ECO:0000313" key="12">
    <source>
        <dbReference type="Proteomes" id="UP000297635"/>
    </source>
</evidence>
<reference evidence="11 12" key="1">
    <citation type="submission" date="2019-02" db="EMBL/GenBank/DDBJ databases">
        <title>Isolation and identification of novel species under the genus Muribaculum.</title>
        <authorList>
            <person name="Miyake S."/>
            <person name="Ding Y."/>
            <person name="Low A."/>
            <person name="Soh M."/>
            <person name="Seedorf H."/>
        </authorList>
    </citation>
    <scope>NUCLEOTIDE SEQUENCE [LARGE SCALE GENOMIC DNA]</scope>
    <source>
        <strain evidence="11 12">TLL-A3</strain>
    </source>
</reference>
<dbReference type="InterPro" id="IPR014048">
    <property type="entry name" value="MethylDNA_cys_MeTrfase_DNA-bd"/>
</dbReference>
<keyword evidence="4 9" id="KW-0489">Methyltransferase</keyword>
<dbReference type="GeneID" id="82149999"/>
<protein>
    <recommendedName>
        <fullName evidence="9">Methylated-DNA--protein-cysteine methyltransferase</fullName>
        <ecNumber evidence="9">2.1.1.63</ecNumber>
    </recommendedName>
    <alternativeName>
        <fullName evidence="9">6-O-methylguanine-DNA methyltransferase</fullName>
        <shortName evidence="9">MGMT</shortName>
    </alternativeName>
    <alternativeName>
        <fullName evidence="9">O-6-methylguanine-DNA-alkyltransferase</fullName>
    </alternativeName>
</protein>
<dbReference type="InterPro" id="IPR001497">
    <property type="entry name" value="MethylDNA_cys_MeTrfase_AS"/>
</dbReference>
<dbReference type="Proteomes" id="UP000297635">
    <property type="component" value="Unassembled WGS sequence"/>
</dbReference>
<dbReference type="PROSITE" id="PS00374">
    <property type="entry name" value="MGMT"/>
    <property type="match status" value="1"/>
</dbReference>
<dbReference type="InterPro" id="IPR036388">
    <property type="entry name" value="WH-like_DNA-bd_sf"/>
</dbReference>
<evidence type="ECO:0000259" key="10">
    <source>
        <dbReference type="Pfam" id="PF01035"/>
    </source>
</evidence>
<dbReference type="Pfam" id="PF01035">
    <property type="entry name" value="DNA_binding_1"/>
    <property type="match status" value="1"/>
</dbReference>
<dbReference type="SUPFAM" id="SSF46767">
    <property type="entry name" value="Methylated DNA-protein cysteine methyltransferase, C-terminal domain"/>
    <property type="match status" value="1"/>
</dbReference>
<evidence type="ECO:0000256" key="3">
    <source>
        <dbReference type="ARBA" id="ARBA00022490"/>
    </source>
</evidence>
<keyword evidence="3 9" id="KW-0963">Cytoplasm</keyword>
<dbReference type="GO" id="GO:0003908">
    <property type="term" value="F:methylated-DNA-[protein]-cysteine S-methyltransferase activity"/>
    <property type="evidence" value="ECO:0007669"/>
    <property type="project" value="UniProtKB-UniRule"/>
</dbReference>
<dbReference type="PANTHER" id="PTHR10815">
    <property type="entry name" value="METHYLATED-DNA--PROTEIN-CYSTEINE METHYLTRANSFERASE"/>
    <property type="match status" value="1"/>
</dbReference>
<dbReference type="RefSeq" id="WP_135471818.1">
    <property type="nucleotide sequence ID" value="NZ_CASGTF010000032.1"/>
</dbReference>
<evidence type="ECO:0000256" key="9">
    <source>
        <dbReference type="HAMAP-Rule" id="MF_00772"/>
    </source>
</evidence>
<keyword evidence="7 9" id="KW-0234">DNA repair</keyword>
<evidence type="ECO:0000313" key="11">
    <source>
        <dbReference type="EMBL" id="TGG40861.1"/>
    </source>
</evidence>
<dbReference type="GO" id="GO:0032259">
    <property type="term" value="P:methylation"/>
    <property type="evidence" value="ECO:0007669"/>
    <property type="project" value="UniProtKB-KW"/>
</dbReference>
<gene>
    <name evidence="11" type="ORF">EZ315_09375</name>
</gene>
<dbReference type="PANTHER" id="PTHR10815:SF5">
    <property type="entry name" value="METHYLATED-DNA--PROTEIN-CYSTEINE METHYLTRANSFERASE"/>
    <property type="match status" value="1"/>
</dbReference>
<keyword evidence="12" id="KW-1185">Reference proteome</keyword>
<accession>A0A4Z0V7U9</accession>
<name>A0A4Z0V7U9_9BACT</name>
<evidence type="ECO:0000256" key="2">
    <source>
        <dbReference type="ARBA" id="ARBA00008711"/>
    </source>
</evidence>
<dbReference type="InterPro" id="IPR036217">
    <property type="entry name" value="MethylDNA_cys_MeTrfase_DNAb"/>
</dbReference>
<dbReference type="EMBL" id="SJSA01000001">
    <property type="protein sequence ID" value="TGG40861.1"/>
    <property type="molecule type" value="Genomic_DNA"/>
</dbReference>
<dbReference type="InterPro" id="IPR036631">
    <property type="entry name" value="MGMT_N_sf"/>
</dbReference>
<sequence length="173" mass="18604">MIVGKSVILQRYRSPCGEMMLGAIGDSICLCGWIGRSGYERDLARVTKHFGACVVHGTCPVIDIAAEQLDEYFAGERKVFDLPLVFSGTEFQNMVWNGLLRIPYGVTISYGEEASRLGCPKSVRAVASANGANPIGVIVPCHRVIGADGSLTGYSAGTDIKAFLLRLEGIDLF</sequence>
<evidence type="ECO:0000256" key="5">
    <source>
        <dbReference type="ARBA" id="ARBA00022679"/>
    </source>
</evidence>
<dbReference type="FunFam" id="1.10.10.10:FF:000214">
    <property type="entry name" value="Methylated-DNA--protein-cysteine methyltransferase"/>
    <property type="match status" value="1"/>
</dbReference>
<proteinExistence type="inferred from homology"/>
<dbReference type="Gene3D" id="1.10.10.10">
    <property type="entry name" value="Winged helix-like DNA-binding domain superfamily/Winged helix DNA-binding domain"/>
    <property type="match status" value="1"/>
</dbReference>
<dbReference type="InterPro" id="IPR023546">
    <property type="entry name" value="MGMT"/>
</dbReference>
<evidence type="ECO:0000256" key="7">
    <source>
        <dbReference type="ARBA" id="ARBA00023204"/>
    </source>
</evidence>
<dbReference type="Gene3D" id="3.30.160.70">
    <property type="entry name" value="Methylated DNA-protein cysteine methyltransferase domain"/>
    <property type="match status" value="1"/>
</dbReference>
<comment type="similarity">
    <text evidence="2 9">Belongs to the MGMT family.</text>
</comment>
<evidence type="ECO:0000256" key="6">
    <source>
        <dbReference type="ARBA" id="ARBA00022763"/>
    </source>
</evidence>
<feature type="domain" description="Methylated-DNA-[protein]-cysteine S-methyltransferase DNA binding" evidence="10">
    <location>
        <begin position="90"/>
        <end position="170"/>
    </location>
</feature>
<comment type="caution">
    <text evidence="11">The sequence shown here is derived from an EMBL/GenBank/DDBJ whole genome shotgun (WGS) entry which is preliminary data.</text>
</comment>
<comment type="miscellaneous">
    <text evidence="9">This enzyme catalyzes only one turnover and therefore is not strictly catalytic. According to one definition, an enzyme is a biocatalyst that acts repeatedly and over many reaction cycles.</text>
</comment>
<comment type="subcellular location">
    <subcellularLocation>
        <location evidence="9">Cytoplasm</location>
    </subcellularLocation>
</comment>
<comment type="catalytic activity">
    <reaction evidence="1 9">
        <text>a 4-O-methyl-thymidine in DNA + L-cysteinyl-[protein] = a thymidine in DNA + S-methyl-L-cysteinyl-[protein]</text>
        <dbReference type="Rhea" id="RHEA:53428"/>
        <dbReference type="Rhea" id="RHEA-COMP:10131"/>
        <dbReference type="Rhea" id="RHEA-COMP:10132"/>
        <dbReference type="Rhea" id="RHEA-COMP:13555"/>
        <dbReference type="Rhea" id="RHEA-COMP:13556"/>
        <dbReference type="ChEBI" id="CHEBI:29950"/>
        <dbReference type="ChEBI" id="CHEBI:82612"/>
        <dbReference type="ChEBI" id="CHEBI:137386"/>
        <dbReference type="ChEBI" id="CHEBI:137387"/>
        <dbReference type="EC" id="2.1.1.63"/>
    </reaction>
</comment>
<evidence type="ECO:0000256" key="4">
    <source>
        <dbReference type="ARBA" id="ARBA00022603"/>
    </source>
</evidence>
<keyword evidence="5 9" id="KW-0808">Transferase</keyword>
<dbReference type="HAMAP" id="MF_00772">
    <property type="entry name" value="OGT"/>
    <property type="match status" value="1"/>
</dbReference>
<dbReference type="CDD" id="cd06445">
    <property type="entry name" value="ATase"/>
    <property type="match status" value="1"/>
</dbReference>